<dbReference type="PANTHER" id="PTHR30349">
    <property type="entry name" value="PHAGE INTEGRASE-RELATED"/>
    <property type="match status" value="1"/>
</dbReference>
<evidence type="ECO:0000259" key="5">
    <source>
        <dbReference type="PROSITE" id="PS51898"/>
    </source>
</evidence>
<dbReference type="SUPFAM" id="SSF56349">
    <property type="entry name" value="DNA breaking-rejoining enzymes"/>
    <property type="match status" value="1"/>
</dbReference>
<evidence type="ECO:0000256" key="4">
    <source>
        <dbReference type="ARBA" id="ARBA00023172"/>
    </source>
</evidence>
<dbReference type="GO" id="GO:0006310">
    <property type="term" value="P:DNA recombination"/>
    <property type="evidence" value="ECO:0007669"/>
    <property type="project" value="UniProtKB-KW"/>
</dbReference>
<keyword evidence="4" id="KW-0233">DNA recombination</keyword>
<dbReference type="OrthoDB" id="918094at2"/>
<dbReference type="Pfam" id="PF00589">
    <property type="entry name" value="Phage_integrase"/>
    <property type="match status" value="1"/>
</dbReference>
<organism evidence="6 7">
    <name type="scientific">Arsenicibacter rosenii</name>
    <dbReference type="NCBI Taxonomy" id="1750698"/>
    <lineage>
        <taxon>Bacteria</taxon>
        <taxon>Pseudomonadati</taxon>
        <taxon>Bacteroidota</taxon>
        <taxon>Cytophagia</taxon>
        <taxon>Cytophagales</taxon>
        <taxon>Spirosomataceae</taxon>
        <taxon>Arsenicibacter</taxon>
    </lineage>
</organism>
<comment type="similarity">
    <text evidence="1">Belongs to the 'phage' integrase family.</text>
</comment>
<dbReference type="EMBL" id="MORL01000057">
    <property type="protein sequence ID" value="OIN55586.1"/>
    <property type="molecule type" value="Genomic_DNA"/>
</dbReference>
<evidence type="ECO:0000256" key="3">
    <source>
        <dbReference type="ARBA" id="ARBA00023125"/>
    </source>
</evidence>
<dbReference type="GO" id="GO:0003677">
    <property type="term" value="F:DNA binding"/>
    <property type="evidence" value="ECO:0007669"/>
    <property type="project" value="UniProtKB-KW"/>
</dbReference>
<dbReference type="Gene3D" id="1.10.150.130">
    <property type="match status" value="1"/>
</dbReference>
<evidence type="ECO:0000256" key="1">
    <source>
        <dbReference type="ARBA" id="ARBA00008857"/>
    </source>
</evidence>
<dbReference type="PANTHER" id="PTHR30349:SF41">
    <property type="entry name" value="INTEGRASE_RECOMBINASE PROTEIN MJ0367-RELATED"/>
    <property type="match status" value="1"/>
</dbReference>
<dbReference type="PROSITE" id="PS51898">
    <property type="entry name" value="TYR_RECOMBINASE"/>
    <property type="match status" value="1"/>
</dbReference>
<accession>A0A1S2VBJ5</accession>
<comment type="caution">
    <text evidence="6">The sequence shown here is derived from an EMBL/GenBank/DDBJ whole genome shotgun (WGS) entry which is preliminary data.</text>
</comment>
<keyword evidence="2" id="KW-0229">DNA integration</keyword>
<dbReference type="InterPro" id="IPR004107">
    <property type="entry name" value="Integrase_SAM-like_N"/>
</dbReference>
<keyword evidence="7" id="KW-1185">Reference proteome</keyword>
<dbReference type="InterPro" id="IPR011010">
    <property type="entry name" value="DNA_brk_join_enz"/>
</dbReference>
<feature type="domain" description="Tyr recombinase" evidence="5">
    <location>
        <begin position="221"/>
        <end position="399"/>
    </location>
</feature>
<protein>
    <recommendedName>
        <fullName evidence="5">Tyr recombinase domain-containing protein</fullName>
    </recommendedName>
</protein>
<dbReference type="Proteomes" id="UP000181790">
    <property type="component" value="Unassembled WGS sequence"/>
</dbReference>
<proteinExistence type="inferred from homology"/>
<reference evidence="6 7" key="1">
    <citation type="submission" date="2016-10" db="EMBL/GenBank/DDBJ databases">
        <title>Arsenicibacter rosenii gen. nov., sp. nov., an efficient arsenic-methylating bacterium isolated from an arsenic-contaminated paddy soil.</title>
        <authorList>
            <person name="Huang K."/>
        </authorList>
    </citation>
    <scope>NUCLEOTIDE SEQUENCE [LARGE SCALE GENOMIC DNA]</scope>
    <source>
        <strain evidence="6 7">SM-1</strain>
    </source>
</reference>
<dbReference type="RefSeq" id="WP_071506781.1">
    <property type="nucleotide sequence ID" value="NZ_MORL01000057.1"/>
</dbReference>
<gene>
    <name evidence="6" type="ORF">BLX24_29305</name>
</gene>
<keyword evidence="3" id="KW-0238">DNA-binding</keyword>
<dbReference type="GO" id="GO:0015074">
    <property type="term" value="P:DNA integration"/>
    <property type="evidence" value="ECO:0007669"/>
    <property type="project" value="UniProtKB-KW"/>
</dbReference>
<dbReference type="InterPro" id="IPR050090">
    <property type="entry name" value="Tyrosine_recombinase_XerCD"/>
</dbReference>
<dbReference type="Gene3D" id="1.10.443.10">
    <property type="entry name" value="Intergrase catalytic core"/>
    <property type="match status" value="1"/>
</dbReference>
<dbReference type="InterPro" id="IPR002104">
    <property type="entry name" value="Integrase_catalytic"/>
</dbReference>
<evidence type="ECO:0000313" key="7">
    <source>
        <dbReference type="Proteomes" id="UP000181790"/>
    </source>
</evidence>
<name>A0A1S2VBJ5_9BACT</name>
<dbReference type="InterPro" id="IPR013762">
    <property type="entry name" value="Integrase-like_cat_sf"/>
</dbReference>
<dbReference type="Pfam" id="PF02899">
    <property type="entry name" value="Phage_int_SAM_1"/>
    <property type="match status" value="1"/>
</dbReference>
<dbReference type="InterPro" id="IPR010998">
    <property type="entry name" value="Integrase_recombinase_N"/>
</dbReference>
<evidence type="ECO:0000313" key="6">
    <source>
        <dbReference type="EMBL" id="OIN55586.1"/>
    </source>
</evidence>
<sequence>MSKKESTTVVRPIHVTSKSVLTVSQLINLFENWLPHPGNYPRLTRQFIQFCLANSLPITQATLQIYGEGKTGNKISPIKKFFMFFQVIGFPKVVADPPAQKPIPANASFLIDRYLQEAVHLMGEKTKDNYTQALTVFFKFMHEERAAGKHVTFTTQTVHHYIQHLKKKGLSAFTINFYLSSVKQLGVWVVENAGRLGLNEEQINALQGIKKIKGIPVERKFHKDSLTAEERDGFLRTIDDPLDKAVAMLMVTEGLRTVEVTRLTIGDLDFDKEKISVLGRGKADKKTIDLFPECAQAIRNYLNASGIAEGGCPAPSPDQLLFPGLTTGQIRYRIDRYLKAMNLKRKNISAHSLRHTAGQILIDEGVDPTWVQQHLRHELFETTLLYIKKQDEVSADGHL</sequence>
<evidence type="ECO:0000256" key="2">
    <source>
        <dbReference type="ARBA" id="ARBA00022908"/>
    </source>
</evidence>
<dbReference type="AlphaFoldDB" id="A0A1S2VBJ5"/>